<accession>A0A815Y943</accession>
<dbReference type="Proteomes" id="UP000663829">
    <property type="component" value="Unassembled WGS sequence"/>
</dbReference>
<dbReference type="AlphaFoldDB" id="A0A815Y943"/>
<sequence length="362" mass="41919">QFSPDSIETITLSNENKVDSIRLFAIERFNNICTLILKDLSANDLLDLGPKLEQFTRLTKLQILKTSDQIDISKFFSLKSLKILHIGRLHPNSYDHLNTSLIEQLILDYGDMDIFYYLNSTLTHLTVNEVEQPLSEMNDNIIISKLTHLKLNMTVYDRKEVLFIDLAVVLKRISEHLIHFSLKLRAFKNPRYCSGTYWISILSSLSVATHIELFVRVDHIDRGTIDFTPLSSTFEAPFWSQRSLPVNIYYSNDSVGSYWFHTVPYPQMDTVQDGPRCYGIQTLIASTLYPLQKCRISRSERVAKCELRIDQFFDDRTYPTGERVADEYTFYAVIVVLSVTAYVLIADIWELSNNRVYVPDKL</sequence>
<name>A0A815Y943_9BILA</name>
<proteinExistence type="predicted"/>
<organism evidence="1 3">
    <name type="scientific">Didymodactylos carnosus</name>
    <dbReference type="NCBI Taxonomy" id="1234261"/>
    <lineage>
        <taxon>Eukaryota</taxon>
        <taxon>Metazoa</taxon>
        <taxon>Spiralia</taxon>
        <taxon>Gnathifera</taxon>
        <taxon>Rotifera</taxon>
        <taxon>Eurotatoria</taxon>
        <taxon>Bdelloidea</taxon>
        <taxon>Philodinida</taxon>
        <taxon>Philodinidae</taxon>
        <taxon>Didymodactylos</taxon>
    </lineage>
</organism>
<comment type="caution">
    <text evidence="1">The sequence shown here is derived from an EMBL/GenBank/DDBJ whole genome shotgun (WGS) entry which is preliminary data.</text>
</comment>
<dbReference type="EMBL" id="CAJNOQ010029237">
    <property type="protein sequence ID" value="CAF1567415.1"/>
    <property type="molecule type" value="Genomic_DNA"/>
</dbReference>
<dbReference type="Proteomes" id="UP000681722">
    <property type="component" value="Unassembled WGS sequence"/>
</dbReference>
<reference evidence="1" key="1">
    <citation type="submission" date="2021-02" db="EMBL/GenBank/DDBJ databases">
        <authorList>
            <person name="Nowell W R."/>
        </authorList>
    </citation>
    <scope>NUCLEOTIDE SEQUENCE</scope>
</reference>
<keyword evidence="3" id="KW-1185">Reference proteome</keyword>
<dbReference type="EMBL" id="CAJOBC010095040">
    <property type="protein sequence ID" value="CAF4429851.1"/>
    <property type="molecule type" value="Genomic_DNA"/>
</dbReference>
<evidence type="ECO:0000313" key="1">
    <source>
        <dbReference type="EMBL" id="CAF1567415.1"/>
    </source>
</evidence>
<evidence type="ECO:0000313" key="3">
    <source>
        <dbReference type="Proteomes" id="UP000663829"/>
    </source>
</evidence>
<feature type="non-terminal residue" evidence="1">
    <location>
        <position position="1"/>
    </location>
</feature>
<evidence type="ECO:0000313" key="2">
    <source>
        <dbReference type="EMBL" id="CAF4429851.1"/>
    </source>
</evidence>
<protein>
    <submittedName>
        <fullName evidence="1">Uncharacterized protein</fullName>
    </submittedName>
</protein>
<gene>
    <name evidence="1" type="ORF">GPM918_LOCUS40169</name>
    <name evidence="2" type="ORF">SRO942_LOCUS41094</name>
</gene>